<organism evidence="1 2">
    <name type="scientific">Paraburkholderia dipogonis</name>
    <dbReference type="NCBI Taxonomy" id="1211383"/>
    <lineage>
        <taxon>Bacteria</taxon>
        <taxon>Pseudomonadati</taxon>
        <taxon>Pseudomonadota</taxon>
        <taxon>Betaproteobacteria</taxon>
        <taxon>Burkholderiales</taxon>
        <taxon>Burkholderiaceae</taxon>
        <taxon>Paraburkholderia</taxon>
    </lineage>
</organism>
<keyword evidence="2" id="KW-1185">Reference proteome</keyword>
<gene>
    <name evidence="1" type="ORF">PQR57_46985</name>
</gene>
<protein>
    <submittedName>
        <fullName evidence="1">HAD domain-containing protein</fullName>
    </submittedName>
</protein>
<comment type="caution">
    <text evidence="1">The sequence shown here is derived from an EMBL/GenBank/DDBJ whole genome shotgun (WGS) entry which is preliminary data.</text>
</comment>
<evidence type="ECO:0000313" key="2">
    <source>
        <dbReference type="Proteomes" id="UP001629230"/>
    </source>
</evidence>
<sequence length="214" mass="23679">MSRIESLAGEVSGQYAALEPAGRRVSALAHPVAPTKRVTRPGGAPDGPEGRLPVLFLDYDNVLHPCDAFRTRYGIRPTDPRAGLFQFARVLEELLSPYPQLRIVLSTSWVEILGFTRARDRLPLPSLRDRVIGATYHSKHPAAHLWMQLSRGAQVRRCVARHGLQNWVAIDDRDDGFDGVEKHLVKCQPGIGLGDGAVQCRMTDRLADLCPACR</sequence>
<dbReference type="RefSeq" id="WP_408183454.1">
    <property type="nucleotide sequence ID" value="NZ_JAQQEZ010000101.1"/>
</dbReference>
<name>A0ABW9B7J4_9BURK</name>
<reference evidence="1 2" key="1">
    <citation type="journal article" date="2024" name="Chem. Sci.">
        <title>Discovery of megapolipeptins by genome mining of a Burkholderiales bacteria collection.</title>
        <authorList>
            <person name="Paulo B.S."/>
            <person name="Recchia M.J.J."/>
            <person name="Lee S."/>
            <person name="Fergusson C.H."/>
            <person name="Romanowski S.B."/>
            <person name="Hernandez A."/>
            <person name="Krull N."/>
            <person name="Liu D.Y."/>
            <person name="Cavanagh H."/>
            <person name="Bos A."/>
            <person name="Gray C.A."/>
            <person name="Murphy B.T."/>
            <person name="Linington R.G."/>
            <person name="Eustaquio A.S."/>
        </authorList>
    </citation>
    <scope>NUCLEOTIDE SEQUENCE [LARGE SCALE GENOMIC DNA]</scope>
    <source>
        <strain evidence="1 2">RL17-350-BIC-A</strain>
    </source>
</reference>
<dbReference type="Pfam" id="PF18143">
    <property type="entry name" value="HAD_SAK_2"/>
    <property type="match status" value="1"/>
</dbReference>
<proteinExistence type="predicted"/>
<accession>A0ABW9B7J4</accession>
<dbReference type="Proteomes" id="UP001629230">
    <property type="component" value="Unassembled WGS sequence"/>
</dbReference>
<dbReference type="EMBL" id="JAQQEZ010000101">
    <property type="protein sequence ID" value="MFM0008429.1"/>
    <property type="molecule type" value="Genomic_DNA"/>
</dbReference>
<evidence type="ECO:0000313" key="1">
    <source>
        <dbReference type="EMBL" id="MFM0008429.1"/>
    </source>
</evidence>